<name>A0A510UJG6_ALIFS</name>
<gene>
    <name evidence="1" type="ORF">AFI02nite_15260</name>
</gene>
<accession>A0A510UJG6</accession>
<sequence length="133" mass="15695">MSNYFDDFPEENPRNGVGKQFNFELAQYFREQQESSDEVTTEIVTLEEASQALIEQEEREQRELKLEFLSRVEECPHCNETELNIYHFTSELFRYECQNCGIYGNGVNEAEAYQAMLLAIEEGFDWRKNQIAL</sequence>
<evidence type="ECO:0000313" key="1">
    <source>
        <dbReference type="EMBL" id="GEK13490.1"/>
    </source>
</evidence>
<evidence type="ECO:0000313" key="2">
    <source>
        <dbReference type="Proteomes" id="UP000321787"/>
    </source>
</evidence>
<dbReference type="EMBL" id="BJTZ01000007">
    <property type="protein sequence ID" value="GEK13490.1"/>
    <property type="molecule type" value="Genomic_DNA"/>
</dbReference>
<dbReference type="AlphaFoldDB" id="A0A510UJG6"/>
<organism evidence="1 2">
    <name type="scientific">Aliivibrio fischeri</name>
    <name type="common">Vibrio fischeri</name>
    <dbReference type="NCBI Taxonomy" id="668"/>
    <lineage>
        <taxon>Bacteria</taxon>
        <taxon>Pseudomonadati</taxon>
        <taxon>Pseudomonadota</taxon>
        <taxon>Gammaproteobacteria</taxon>
        <taxon>Vibrionales</taxon>
        <taxon>Vibrionaceae</taxon>
        <taxon>Aliivibrio</taxon>
    </lineage>
</organism>
<comment type="caution">
    <text evidence="1">The sequence shown here is derived from an EMBL/GenBank/DDBJ whole genome shotgun (WGS) entry which is preliminary data.</text>
</comment>
<protein>
    <submittedName>
        <fullName evidence="1">Uncharacterized protein</fullName>
    </submittedName>
</protein>
<dbReference type="RefSeq" id="WP_146863380.1">
    <property type="nucleotide sequence ID" value="NZ_BJTZ01000007.1"/>
</dbReference>
<reference evidence="1 2" key="1">
    <citation type="submission" date="2019-07" db="EMBL/GenBank/DDBJ databases">
        <title>Whole genome shotgun sequence of Aliivibrio fischeri NBRC 101058.</title>
        <authorList>
            <person name="Hosoyama A."/>
            <person name="Uohara A."/>
            <person name="Ohji S."/>
            <person name="Ichikawa N."/>
        </authorList>
    </citation>
    <scope>NUCLEOTIDE SEQUENCE [LARGE SCALE GENOMIC DNA]</scope>
    <source>
        <strain evidence="1 2">NBRC 101058</strain>
    </source>
</reference>
<dbReference type="Proteomes" id="UP000321787">
    <property type="component" value="Unassembled WGS sequence"/>
</dbReference>
<proteinExistence type="predicted"/>